<dbReference type="Gene3D" id="1.50.10.20">
    <property type="match status" value="1"/>
</dbReference>
<reference evidence="1 2" key="1">
    <citation type="journal article" date="2013" name="Int. J. Syst. Evol. Microbiol.">
        <title>Aquimarina gracilis sp. nov., isolated from the gut microflora of a mussel, Mytilus coruscus, and emended description of Aquimarina spongiae.</title>
        <authorList>
            <person name="Park S.C."/>
            <person name="Choe H.N."/>
            <person name="Baik K.S."/>
            <person name="Seong C.N."/>
        </authorList>
    </citation>
    <scope>NUCLEOTIDE SEQUENCE [LARGE SCALE GENOMIC DNA]</scope>
    <source>
        <strain evidence="1 2">PSC32</strain>
    </source>
</reference>
<dbReference type="InterPro" id="IPR007822">
    <property type="entry name" value="LANC-like"/>
</dbReference>
<dbReference type="CDD" id="cd04793">
    <property type="entry name" value="LanC"/>
    <property type="match status" value="1"/>
</dbReference>
<evidence type="ECO:0000313" key="2">
    <source>
        <dbReference type="Proteomes" id="UP001327027"/>
    </source>
</evidence>
<sequence length="407" mass="46246">MKNNIELEQVLNAQLKSIGSILENKYHENSHLGVLAGTSGMSLFHFYYSKYLDQDFPSDIGFEILSKSIDRINNGYGFPTYCSGIAGAGWVFDHLVEEGFIEMNTDDLLPDLDEYLYNKMISDLNDGHYDFLHGAIGYGFYFLKRFKNTKSQALKERYINYLLSFLTNLAKLSEKDKNGLKWTSVLDIETGLQGYNLSLSHGMSSIINFLSRLHEYEEFKDSVSPILIGAITYLSSFENLDKNAFSLFPSRVTDPMEDTKSRLAWCYGDLGIGLSLRIAAKTLEDDMLYEMAIGVLKHASNRKTIEQSLVKDAGLCHGSYGNAQIFNRLYRETKEIVFRESAEYWIEEGVARATFKDGYAGYKQWYGPDKSWKSETNFLTGIAGIGMAIIFHLSDFETTWDECLMIG</sequence>
<dbReference type="PRINTS" id="PR01955">
    <property type="entry name" value="LANCFRANKIA"/>
</dbReference>
<evidence type="ECO:0000313" key="1">
    <source>
        <dbReference type="EMBL" id="MEB3347474.1"/>
    </source>
</evidence>
<keyword evidence="2" id="KW-1185">Reference proteome</keyword>
<gene>
    <name evidence="1" type="ORF">U6A24_18510</name>
</gene>
<protein>
    <submittedName>
        <fullName evidence="1">Lanthionine synthetase C family protein</fullName>
    </submittedName>
</protein>
<dbReference type="Proteomes" id="UP001327027">
    <property type="component" value="Unassembled WGS sequence"/>
</dbReference>
<dbReference type="EMBL" id="JAYKLX010000009">
    <property type="protein sequence ID" value="MEB3347474.1"/>
    <property type="molecule type" value="Genomic_DNA"/>
</dbReference>
<dbReference type="Pfam" id="PF05147">
    <property type="entry name" value="LANC_like"/>
    <property type="match status" value="1"/>
</dbReference>
<proteinExistence type="predicted"/>
<dbReference type="SUPFAM" id="SSF158745">
    <property type="entry name" value="LanC-like"/>
    <property type="match status" value="1"/>
</dbReference>
<comment type="caution">
    <text evidence="1">The sequence shown here is derived from an EMBL/GenBank/DDBJ whole genome shotgun (WGS) entry which is preliminary data.</text>
</comment>
<dbReference type="InterPro" id="IPR033889">
    <property type="entry name" value="LanC"/>
</dbReference>
<dbReference type="PANTHER" id="PTHR12736:SF21">
    <property type="entry name" value="LANC-LIKE PROTEIN 2"/>
    <property type="match status" value="1"/>
</dbReference>
<organism evidence="1 2">
    <name type="scientific">Aquimarina gracilis</name>
    <dbReference type="NCBI Taxonomy" id="874422"/>
    <lineage>
        <taxon>Bacteria</taxon>
        <taxon>Pseudomonadati</taxon>
        <taxon>Bacteroidota</taxon>
        <taxon>Flavobacteriia</taxon>
        <taxon>Flavobacteriales</taxon>
        <taxon>Flavobacteriaceae</taxon>
        <taxon>Aquimarina</taxon>
    </lineage>
</organism>
<dbReference type="SMART" id="SM01260">
    <property type="entry name" value="LANC_like"/>
    <property type="match status" value="1"/>
</dbReference>
<dbReference type="PANTHER" id="PTHR12736">
    <property type="entry name" value="LANC-LIKE PROTEIN"/>
    <property type="match status" value="1"/>
</dbReference>
<name>A0ABU6A014_9FLAO</name>
<dbReference type="RefSeq" id="WP_324181499.1">
    <property type="nucleotide sequence ID" value="NZ_BAABAW010000014.1"/>
</dbReference>
<accession>A0ABU6A014</accession>
<dbReference type="PRINTS" id="PR01950">
    <property type="entry name" value="LANCSUPER"/>
</dbReference>